<dbReference type="RefSeq" id="WP_168095118.1">
    <property type="nucleotide sequence ID" value="NZ_JAATER010000356.1"/>
</dbReference>
<accession>A0A9X2RQ46</accession>
<evidence type="ECO:0000256" key="1">
    <source>
        <dbReference type="SAM" id="SignalP"/>
    </source>
</evidence>
<keyword evidence="1" id="KW-0732">Signal</keyword>
<feature type="chain" id="PRO_5040829081" description="Secreted protein" evidence="1">
    <location>
        <begin position="38"/>
        <end position="218"/>
    </location>
</feature>
<keyword evidence="3" id="KW-1185">Reference proteome</keyword>
<dbReference type="Proteomes" id="UP001142374">
    <property type="component" value="Unassembled WGS sequence"/>
</dbReference>
<name>A0A9X2RQ46_9ACTN</name>
<protein>
    <recommendedName>
        <fullName evidence="4">Secreted protein</fullName>
    </recommendedName>
</protein>
<dbReference type="EMBL" id="JANIID010000044">
    <property type="protein sequence ID" value="MCQ8774448.1"/>
    <property type="molecule type" value="Genomic_DNA"/>
</dbReference>
<evidence type="ECO:0000313" key="2">
    <source>
        <dbReference type="EMBL" id="MCQ8774448.1"/>
    </source>
</evidence>
<feature type="signal peptide" evidence="1">
    <location>
        <begin position="1"/>
        <end position="37"/>
    </location>
</feature>
<comment type="caution">
    <text evidence="2">The sequence shown here is derived from an EMBL/GenBank/DDBJ whole genome shotgun (WGS) entry which is preliminary data.</text>
</comment>
<dbReference type="Gene3D" id="2.160.20.160">
    <property type="match status" value="1"/>
</dbReference>
<proteinExistence type="predicted"/>
<evidence type="ECO:0008006" key="4">
    <source>
        <dbReference type="Google" id="ProtNLM"/>
    </source>
</evidence>
<dbReference type="SUPFAM" id="SSF51120">
    <property type="entry name" value="beta-Roll"/>
    <property type="match status" value="1"/>
</dbReference>
<gene>
    <name evidence="2" type="ORF">NQU55_32515</name>
</gene>
<sequence length="218" mass="21691">MNAAHRAPSVRRTARLAAVAAALALPATTLATTPAHAASSCVVNGVAQPGPVVTGTPGPDVITCSSLDAADRVDALEGNDIITLTGLTQGRVNAGDGRDLIRLIGGATLTPSGDLDGQVGNDLIELNGHVHGTVRGGQDSDAITLFPGATTAGTTRIRAAKGPDSVTFGPGVVNLGLVEGVDDDDIIVVPVNLGTVDGGPGFDICVVGGNRPLNCELP</sequence>
<dbReference type="InterPro" id="IPR011049">
    <property type="entry name" value="Serralysin-like_metalloprot_C"/>
</dbReference>
<evidence type="ECO:0000313" key="3">
    <source>
        <dbReference type="Proteomes" id="UP001142374"/>
    </source>
</evidence>
<dbReference type="AlphaFoldDB" id="A0A9X2RQ46"/>
<reference evidence="2" key="1">
    <citation type="submission" date="2022-06" db="EMBL/GenBank/DDBJ databases">
        <title>WGS of actinobacteria.</title>
        <authorList>
            <person name="Thawai C."/>
        </authorList>
    </citation>
    <scope>NUCLEOTIDE SEQUENCE</scope>
    <source>
        <strain evidence="2">AA8</strain>
    </source>
</reference>
<organism evidence="2 3">
    <name type="scientific">Streptomyces telluris</name>
    <dbReference type="NCBI Taxonomy" id="2720021"/>
    <lineage>
        <taxon>Bacteria</taxon>
        <taxon>Bacillati</taxon>
        <taxon>Actinomycetota</taxon>
        <taxon>Actinomycetes</taxon>
        <taxon>Kitasatosporales</taxon>
        <taxon>Streptomycetaceae</taxon>
        <taxon>Streptomyces</taxon>
    </lineage>
</organism>